<comment type="caution">
    <text evidence="1">The sequence shown here is derived from an EMBL/GenBank/DDBJ whole genome shotgun (WGS) entry which is preliminary data.</text>
</comment>
<accession>A0ACC2NZJ0</accession>
<evidence type="ECO:0000313" key="2">
    <source>
        <dbReference type="Proteomes" id="UP001239111"/>
    </source>
</evidence>
<dbReference type="EMBL" id="CM056742">
    <property type="protein sequence ID" value="KAJ8675709.1"/>
    <property type="molecule type" value="Genomic_DNA"/>
</dbReference>
<name>A0ACC2NZJ0_9HYME</name>
<sequence>MPSSNLIAWLLMAYIALYDFAVIQGYIEIPNGIRRIADGLEASITEYPFMASIRYAGELICGGSIISPNAILTAAHCMKDKDFLDLLYVKVGDSDINFRGSFHQVAEVLKHEKYQELTGAQRMMNDIALLKLKEPIKIDNRTTRMIQLLEESDNARNYRSGTLIGWSFYPTIVNETVPNLNGDGTIVQEKRIFRSPANLRYVYLEIASDQECSELAPQDNLDIQFCAYNPGLLPCTDVSGSPLVVNGKQRGLLSWVFGNCSVPSNTAYFTDVAKYTKWIDEKMQTL</sequence>
<evidence type="ECO:0000313" key="1">
    <source>
        <dbReference type="EMBL" id="KAJ8675709.1"/>
    </source>
</evidence>
<reference evidence="1" key="1">
    <citation type="submission" date="2023-04" db="EMBL/GenBank/DDBJ databases">
        <title>A chromosome-level genome assembly of the parasitoid wasp Eretmocerus hayati.</title>
        <authorList>
            <person name="Zhong Y."/>
            <person name="Liu S."/>
            <person name="Liu Y."/>
        </authorList>
    </citation>
    <scope>NUCLEOTIDE SEQUENCE</scope>
    <source>
        <strain evidence="1">ZJU_SS_LIU_2023</strain>
    </source>
</reference>
<dbReference type="Proteomes" id="UP001239111">
    <property type="component" value="Chromosome 2"/>
</dbReference>
<protein>
    <submittedName>
        <fullName evidence="1">Uncharacterized protein</fullName>
    </submittedName>
</protein>
<organism evidence="1 2">
    <name type="scientific">Eretmocerus hayati</name>
    <dbReference type="NCBI Taxonomy" id="131215"/>
    <lineage>
        <taxon>Eukaryota</taxon>
        <taxon>Metazoa</taxon>
        <taxon>Ecdysozoa</taxon>
        <taxon>Arthropoda</taxon>
        <taxon>Hexapoda</taxon>
        <taxon>Insecta</taxon>
        <taxon>Pterygota</taxon>
        <taxon>Neoptera</taxon>
        <taxon>Endopterygota</taxon>
        <taxon>Hymenoptera</taxon>
        <taxon>Apocrita</taxon>
        <taxon>Proctotrupomorpha</taxon>
        <taxon>Chalcidoidea</taxon>
        <taxon>Aphelinidae</taxon>
        <taxon>Aphelininae</taxon>
        <taxon>Eretmocerus</taxon>
    </lineage>
</organism>
<proteinExistence type="predicted"/>
<keyword evidence="2" id="KW-1185">Reference proteome</keyword>
<gene>
    <name evidence="1" type="ORF">QAD02_011495</name>
</gene>